<gene>
    <name evidence="4" type="primary">mer</name>
    <name evidence="6" type="ORF">GRX03_10390</name>
</gene>
<dbReference type="EMBL" id="WUUT01000003">
    <property type="protein sequence ID" value="MXR52005.1"/>
    <property type="molecule type" value="Genomic_DNA"/>
</dbReference>
<dbReference type="GO" id="GO:0006730">
    <property type="term" value="P:one-carbon metabolic process"/>
    <property type="evidence" value="ECO:0007669"/>
    <property type="project" value="UniProtKB-UniRule"/>
</dbReference>
<accession>A0A6B0T220</accession>
<dbReference type="Proteomes" id="UP000466535">
    <property type="component" value="Unassembled WGS sequence"/>
</dbReference>
<keyword evidence="1 4" id="KW-0963">Cytoplasm</keyword>
<dbReference type="HAMAP" id="MF_01091">
    <property type="entry name" value="F420_mer"/>
    <property type="match status" value="1"/>
</dbReference>
<dbReference type="NCBIfam" id="NF002619">
    <property type="entry name" value="PRK02271.1"/>
    <property type="match status" value="1"/>
</dbReference>
<dbReference type="EC" id="1.5.98.2" evidence="4"/>
<dbReference type="GO" id="GO:0005737">
    <property type="term" value="C:cytoplasm"/>
    <property type="evidence" value="ECO:0007669"/>
    <property type="project" value="UniProtKB-SubCell"/>
</dbReference>
<dbReference type="GO" id="GO:0016705">
    <property type="term" value="F:oxidoreductase activity, acting on paired donors, with incorporation or reduction of molecular oxygen"/>
    <property type="evidence" value="ECO:0007669"/>
    <property type="project" value="InterPro"/>
</dbReference>
<proteinExistence type="inferred from homology"/>
<feature type="domain" description="Luciferase-like" evidence="5">
    <location>
        <begin position="9"/>
        <end position="304"/>
    </location>
</feature>
<protein>
    <recommendedName>
        <fullName evidence="4">5,10-methylenetetrahydromethanopterin reductase</fullName>
        <ecNumber evidence="4">1.5.98.2</ecNumber>
    </recommendedName>
    <alternativeName>
        <fullName evidence="4">Coenzyme F420-dependent N(5),N(10)-methylenetetrahydromethanopterin reductase</fullName>
    </alternativeName>
    <alternativeName>
        <fullName evidence="4">Methylene-H(4)MPT reductase</fullName>
    </alternativeName>
</protein>
<comment type="catalytic activity">
    <reaction evidence="4">
        <text>5-methyl-5,6,7,8-tetrahydromethanopterin + oxidized coenzyme F420-(gamma-L-Glu)(n) + H(+) = 5,10-methylenetetrahydromethanopterin + reduced coenzyme F420-(gamma-L-Glu)(n)</text>
        <dbReference type="Rhea" id="RHEA:21144"/>
        <dbReference type="Rhea" id="RHEA-COMP:12939"/>
        <dbReference type="Rhea" id="RHEA-COMP:14378"/>
        <dbReference type="ChEBI" id="CHEBI:15378"/>
        <dbReference type="ChEBI" id="CHEBI:57818"/>
        <dbReference type="ChEBI" id="CHEBI:58116"/>
        <dbReference type="ChEBI" id="CHEBI:133980"/>
        <dbReference type="ChEBI" id="CHEBI:139511"/>
        <dbReference type="EC" id="1.5.98.2"/>
    </reaction>
</comment>
<evidence type="ECO:0000256" key="2">
    <source>
        <dbReference type="ARBA" id="ARBA00022563"/>
    </source>
</evidence>
<dbReference type="InterPro" id="IPR011251">
    <property type="entry name" value="Luciferase-like_dom"/>
</dbReference>
<comment type="similarity">
    <text evidence="4">Belongs to the mer family.</text>
</comment>
<reference evidence="6 7" key="1">
    <citation type="submission" date="2019-12" db="EMBL/GenBank/DDBJ databases">
        <title>Isolation and characterization of three novel carbon monoxide-oxidizing members of Halobacteria from salione crusts and soils.</title>
        <authorList>
            <person name="Myers M.R."/>
            <person name="King G.M."/>
        </authorList>
    </citation>
    <scope>NUCLEOTIDE SEQUENCE [LARGE SCALE GENOMIC DNA]</scope>
    <source>
        <strain evidence="6 7">WSH3</strain>
    </source>
</reference>
<evidence type="ECO:0000313" key="7">
    <source>
        <dbReference type="Proteomes" id="UP000466535"/>
    </source>
</evidence>
<dbReference type="PANTHER" id="PTHR43244">
    <property type="match status" value="1"/>
</dbReference>
<dbReference type="RefSeq" id="WP_159764126.1">
    <property type="nucleotide sequence ID" value="NZ_WUUT01000003.1"/>
</dbReference>
<evidence type="ECO:0000256" key="1">
    <source>
        <dbReference type="ARBA" id="ARBA00022490"/>
    </source>
</evidence>
<evidence type="ECO:0000259" key="5">
    <source>
        <dbReference type="Pfam" id="PF00296"/>
    </source>
</evidence>
<sequence length="338" mass="36016">MLGIELTPEHPVARVGGLAASAEDAGFDTVFVSHHYNNRDEFVALADIARRTDSVRLGPGITNPYESHPVTLASRAATIDEYADGRGVYGIGPGDRSTLGNLGYDHDDALRRVLETMQVSRRLWDGDRVDHDGTFEAADAGLNYEARRLPIYVGAQGPHMTRMAAKHADGVLYNGAHPRDIEWAGDRVREGLAERPDDSVVSNSPSHQTGIDGEFDFAAYASVSLATTEEAAREAARPPVAFIASGAPAPVLDRHGLDEDLTAEIGAAIAAGEFESAFGLVTEEMIDAFCLAGTPESTRDQFEAILSEADSLVMGSPLGPDLDEAIELMGELATGLDL</sequence>
<keyword evidence="2 4" id="KW-0554">One-carbon metabolism</keyword>
<dbReference type="AlphaFoldDB" id="A0A6B0T220"/>
<evidence type="ECO:0000256" key="4">
    <source>
        <dbReference type="HAMAP-Rule" id="MF_01091"/>
    </source>
</evidence>
<evidence type="ECO:0000256" key="3">
    <source>
        <dbReference type="ARBA" id="ARBA00023002"/>
    </source>
</evidence>
<dbReference type="PANTHER" id="PTHR43244:SF1">
    <property type="entry name" value="5,10-METHYLENETETRAHYDROMETHANOPTERIN REDUCTASE"/>
    <property type="match status" value="1"/>
</dbReference>
<comment type="function">
    <text evidence="4">Catalyzes the oxidation of methyl-H(4)MPT to methylene-H(4)MPT.</text>
</comment>
<keyword evidence="7" id="KW-1185">Reference proteome</keyword>
<dbReference type="InterPro" id="IPR036661">
    <property type="entry name" value="Luciferase-like_sf"/>
</dbReference>
<dbReference type="SUPFAM" id="SSF51679">
    <property type="entry name" value="Bacterial luciferase-like"/>
    <property type="match status" value="1"/>
</dbReference>
<dbReference type="InterPro" id="IPR050564">
    <property type="entry name" value="F420-G6PD/mer"/>
</dbReference>
<organism evidence="6 7">
    <name type="scientific">Halovenus carboxidivorans</name>
    <dbReference type="NCBI Taxonomy" id="2692199"/>
    <lineage>
        <taxon>Archaea</taxon>
        <taxon>Methanobacteriati</taxon>
        <taxon>Methanobacteriota</taxon>
        <taxon>Stenosarchaea group</taxon>
        <taxon>Halobacteria</taxon>
        <taxon>Halobacteriales</taxon>
        <taxon>Haloarculaceae</taxon>
        <taxon>Halovenus</taxon>
    </lineage>
</organism>
<name>A0A6B0T220_9EURY</name>
<dbReference type="GO" id="GO:0018537">
    <property type="term" value="F:coenzyme F420-dependent N5,N10-methenyltetrahydromethanopterin reductase activity"/>
    <property type="evidence" value="ECO:0007669"/>
    <property type="project" value="UniProtKB-UniRule"/>
</dbReference>
<comment type="subcellular location">
    <subcellularLocation>
        <location evidence="4">Cytoplasm</location>
    </subcellularLocation>
</comment>
<dbReference type="Pfam" id="PF00296">
    <property type="entry name" value="Bac_luciferase"/>
    <property type="match status" value="1"/>
</dbReference>
<comment type="caution">
    <text evidence="6">The sequence shown here is derived from an EMBL/GenBank/DDBJ whole genome shotgun (WGS) entry which is preliminary data.</text>
</comment>
<dbReference type="Gene3D" id="3.20.20.30">
    <property type="entry name" value="Luciferase-like domain"/>
    <property type="match status" value="1"/>
</dbReference>
<dbReference type="OrthoDB" id="213164at2157"/>
<dbReference type="InterPro" id="IPR019946">
    <property type="entry name" value="MeH4methanopterin_reductase"/>
</dbReference>
<evidence type="ECO:0000313" key="6">
    <source>
        <dbReference type="EMBL" id="MXR52005.1"/>
    </source>
</evidence>
<keyword evidence="3 4" id="KW-0560">Oxidoreductase</keyword>